<evidence type="ECO:0008006" key="4">
    <source>
        <dbReference type="Google" id="ProtNLM"/>
    </source>
</evidence>
<keyword evidence="1" id="KW-0472">Membrane</keyword>
<evidence type="ECO:0000313" key="3">
    <source>
        <dbReference type="Proteomes" id="UP000195611"/>
    </source>
</evidence>
<dbReference type="EMBL" id="FUKW01000135">
    <property type="protein sequence ID" value="SJN42915.1"/>
    <property type="molecule type" value="Genomic_DNA"/>
</dbReference>
<name>A0A1R4KFE0_9LACT</name>
<feature type="transmembrane region" description="Helical" evidence="1">
    <location>
        <begin position="20"/>
        <end position="39"/>
    </location>
</feature>
<evidence type="ECO:0000313" key="2">
    <source>
        <dbReference type="EMBL" id="SJN42915.1"/>
    </source>
</evidence>
<dbReference type="AlphaFoldDB" id="A0A1R4KFE0"/>
<dbReference type="InterPro" id="IPR020215">
    <property type="entry name" value="EbsA-like"/>
</dbReference>
<sequence length="149" mass="17125">MNIKAKTETNVKIKLNLEPAFQTIYLSSIFISFCVAVVSTTTIESLNWGTILFLLLAIILLYLKKETYLTINEEELKIRYFAGIKTRIIDLGEINDIVIMNPGGKASLTTADHKVIVFYLNKNNQQIFFKQLEKLNVNIKKQIMYSEKD</sequence>
<dbReference type="Proteomes" id="UP000195611">
    <property type="component" value="Unassembled WGS sequence"/>
</dbReference>
<gene>
    <name evidence="2" type="ORF">FM115_09740</name>
</gene>
<organism evidence="2 3">
    <name type="scientific">Marinilactibacillus psychrotolerans 42ea</name>
    <dbReference type="NCBI Taxonomy" id="1255609"/>
    <lineage>
        <taxon>Bacteria</taxon>
        <taxon>Bacillati</taxon>
        <taxon>Bacillota</taxon>
        <taxon>Bacilli</taxon>
        <taxon>Lactobacillales</taxon>
        <taxon>Carnobacteriaceae</taxon>
        <taxon>Marinilactibacillus</taxon>
    </lineage>
</organism>
<evidence type="ECO:0000256" key="1">
    <source>
        <dbReference type="SAM" id="Phobius"/>
    </source>
</evidence>
<dbReference type="RefSeq" id="WP_087059728.1">
    <property type="nucleotide sequence ID" value="NZ_FUKW01000135.1"/>
</dbReference>
<feature type="transmembrane region" description="Helical" evidence="1">
    <location>
        <begin position="45"/>
        <end position="63"/>
    </location>
</feature>
<accession>A0A1R4KFE0</accession>
<protein>
    <recommendedName>
        <fullName evidence="4">PH domain-containing protein</fullName>
    </recommendedName>
</protein>
<dbReference type="Pfam" id="PF17255">
    <property type="entry name" value="EbsA"/>
    <property type="match status" value="1"/>
</dbReference>
<reference evidence="2 3" key="1">
    <citation type="submission" date="2017-02" db="EMBL/GenBank/DDBJ databases">
        <authorList>
            <person name="Peterson S.W."/>
        </authorList>
    </citation>
    <scope>NUCLEOTIDE SEQUENCE [LARGE SCALE GENOMIC DNA]</scope>
    <source>
        <strain evidence="2 3">42ea</strain>
    </source>
</reference>
<proteinExistence type="predicted"/>
<keyword evidence="1" id="KW-1133">Transmembrane helix</keyword>
<keyword evidence="1" id="KW-0812">Transmembrane</keyword>